<evidence type="ECO:0000313" key="2">
    <source>
        <dbReference type="EMBL" id="NAS24620.1"/>
    </source>
</evidence>
<dbReference type="InterPro" id="IPR009959">
    <property type="entry name" value="Cyclase_SnoaL-like"/>
</dbReference>
<comment type="caution">
    <text evidence="2">The sequence shown here is derived from an EMBL/GenBank/DDBJ whole genome shotgun (WGS) entry which is preliminary data.</text>
</comment>
<dbReference type="Proteomes" id="UP000479526">
    <property type="component" value="Unassembled WGS sequence"/>
</dbReference>
<dbReference type="Pfam" id="PF12680">
    <property type="entry name" value="SnoaL_2"/>
    <property type="match status" value="1"/>
</dbReference>
<proteinExistence type="predicted"/>
<dbReference type="InterPro" id="IPR037401">
    <property type="entry name" value="SnoaL-like"/>
</dbReference>
<protein>
    <submittedName>
        <fullName evidence="2">DUF4440 domain-containing protein</fullName>
    </submittedName>
</protein>
<evidence type="ECO:0000313" key="3">
    <source>
        <dbReference type="Proteomes" id="UP000479526"/>
    </source>
</evidence>
<name>A0A7C9J5U2_9ACTN</name>
<sequence length="139" mass="15187">MADVVQVVHDFFDAYNNHDLDALARFYASDAVSTAPGGVGEGRDQIISYHAHIWEAFPDARNTTYQTIEDGDVVAALAAVSGTHRGPFLLAGGEVVPATGRRVHVQCCWIFTVESGLIVTHRLYWDQLEAYAQLGILPT</sequence>
<dbReference type="PANTHER" id="PTHR38436">
    <property type="entry name" value="POLYKETIDE CYCLASE SNOAL-LIKE DOMAIN"/>
    <property type="match status" value="1"/>
</dbReference>
<dbReference type="Gene3D" id="3.10.450.50">
    <property type="match status" value="1"/>
</dbReference>
<organism evidence="2 3">
    <name type="scientific">Herbidospora solisilvae</name>
    <dbReference type="NCBI Taxonomy" id="2696284"/>
    <lineage>
        <taxon>Bacteria</taxon>
        <taxon>Bacillati</taxon>
        <taxon>Actinomycetota</taxon>
        <taxon>Actinomycetes</taxon>
        <taxon>Streptosporangiales</taxon>
        <taxon>Streptosporangiaceae</taxon>
        <taxon>Herbidospora</taxon>
    </lineage>
</organism>
<dbReference type="EMBL" id="WXEW01000007">
    <property type="protein sequence ID" value="NAS24620.1"/>
    <property type="molecule type" value="Genomic_DNA"/>
</dbReference>
<dbReference type="InterPro" id="IPR032710">
    <property type="entry name" value="NTF2-like_dom_sf"/>
</dbReference>
<accession>A0A7C9J5U2</accession>
<gene>
    <name evidence="2" type="ORF">GT755_23380</name>
</gene>
<dbReference type="RefSeq" id="WP_161481794.1">
    <property type="nucleotide sequence ID" value="NZ_WXEW01000007.1"/>
</dbReference>
<dbReference type="SUPFAM" id="SSF54427">
    <property type="entry name" value="NTF2-like"/>
    <property type="match status" value="1"/>
</dbReference>
<keyword evidence="3" id="KW-1185">Reference proteome</keyword>
<reference evidence="2 3" key="1">
    <citation type="submission" date="2020-01" db="EMBL/GenBank/DDBJ databases">
        <title>Herbidospora sp. NEAU-GS84 nov., a novel actinomycete isolated from soil.</title>
        <authorList>
            <person name="Han L."/>
        </authorList>
    </citation>
    <scope>NUCLEOTIDE SEQUENCE [LARGE SCALE GENOMIC DNA]</scope>
    <source>
        <strain evidence="2 3">NEAU-GS84</strain>
    </source>
</reference>
<feature type="domain" description="SnoaL-like" evidence="1">
    <location>
        <begin position="8"/>
        <end position="121"/>
    </location>
</feature>
<dbReference type="CDD" id="cd00531">
    <property type="entry name" value="NTF2_like"/>
    <property type="match status" value="1"/>
</dbReference>
<evidence type="ECO:0000259" key="1">
    <source>
        <dbReference type="Pfam" id="PF12680"/>
    </source>
</evidence>
<dbReference type="PANTHER" id="PTHR38436:SF1">
    <property type="entry name" value="ESTER CYCLASE"/>
    <property type="match status" value="1"/>
</dbReference>
<dbReference type="GO" id="GO:0030638">
    <property type="term" value="P:polyketide metabolic process"/>
    <property type="evidence" value="ECO:0007669"/>
    <property type="project" value="InterPro"/>
</dbReference>
<dbReference type="AlphaFoldDB" id="A0A7C9J5U2"/>